<evidence type="ECO:0000313" key="3">
    <source>
        <dbReference type="Proteomes" id="UP000182658"/>
    </source>
</evidence>
<dbReference type="Proteomes" id="UP000182658">
    <property type="component" value="Unassembled WGS sequence"/>
</dbReference>
<feature type="region of interest" description="Disordered" evidence="1">
    <location>
        <begin position="263"/>
        <end position="336"/>
    </location>
</feature>
<feature type="compositionally biased region" description="Basic and acidic residues" evidence="1">
    <location>
        <begin position="263"/>
        <end position="277"/>
    </location>
</feature>
<feature type="region of interest" description="Disordered" evidence="1">
    <location>
        <begin position="192"/>
        <end position="228"/>
    </location>
</feature>
<protein>
    <submittedName>
        <fullName evidence="2">Uncharacterized protein</fullName>
    </submittedName>
</protein>
<organism evidence="2 3">
    <name type="scientific">Coniochaeta ligniaria NRRL 30616</name>
    <dbReference type="NCBI Taxonomy" id="1408157"/>
    <lineage>
        <taxon>Eukaryota</taxon>
        <taxon>Fungi</taxon>
        <taxon>Dikarya</taxon>
        <taxon>Ascomycota</taxon>
        <taxon>Pezizomycotina</taxon>
        <taxon>Sordariomycetes</taxon>
        <taxon>Sordariomycetidae</taxon>
        <taxon>Coniochaetales</taxon>
        <taxon>Coniochaetaceae</taxon>
        <taxon>Coniochaeta</taxon>
    </lineage>
</organism>
<proteinExistence type="predicted"/>
<keyword evidence="3" id="KW-1185">Reference proteome</keyword>
<sequence>MAPSRASPPSSCSKPKLLQSGNSNLTKTESDAVEFSTKQVANPAANEPPRRETLEMAPHHQDPSENGTEADEADTSDEEEVEDLDSTWLPQAKLRFQAREEERRRQREQWAAHRAAKNAPPRDTPPQDAPPASQDTVMIHDDEPARSQAPELAAPISQRAPRKVTHCIYCGQGFKSKSKLLKHIYADVCKRGTSTRSSHSGKATNLSLGPSTRYSSPPGSSPYYLPPELRRDLPHELRKPDLANQSRQETQRYLHQLRHQDHQPYEPEYDNPSRQETQRPANDFPSTEPPRRSILLPRPDGFPGVRQPSWAPAPPTTTQSSGGGGGGYGGDDHTPRAGELHRRVVRLHTVFHDELRLKIHLALQLALQPGDLAPHRVAGAVSTPQAGTTKAVSTPQVGTPLAVSTPQSVGTLLAVGITPMEVKITSTTIVDDGTAFIVTHPGSQTRT</sequence>
<dbReference type="InParanoid" id="A0A1J7IMD3"/>
<feature type="region of interest" description="Disordered" evidence="1">
    <location>
        <begin position="1"/>
        <end position="160"/>
    </location>
</feature>
<feature type="compositionally biased region" description="Basic and acidic residues" evidence="1">
    <location>
        <begin position="48"/>
        <end position="63"/>
    </location>
</feature>
<feature type="compositionally biased region" description="Basic and acidic residues" evidence="1">
    <location>
        <begin position="97"/>
        <end position="111"/>
    </location>
</feature>
<accession>A0A1J7IMD3</accession>
<feature type="compositionally biased region" description="Acidic residues" evidence="1">
    <location>
        <begin position="68"/>
        <end position="85"/>
    </location>
</feature>
<name>A0A1J7IMD3_9PEZI</name>
<reference evidence="2 3" key="1">
    <citation type="submission" date="2016-10" db="EMBL/GenBank/DDBJ databases">
        <title>Draft genome sequence of Coniochaeta ligniaria NRRL30616, a lignocellulolytic fungus for bioabatement of inhibitors in plant biomass hydrolysates.</title>
        <authorList>
            <consortium name="DOE Joint Genome Institute"/>
            <person name="Jimenez D.J."/>
            <person name="Hector R.E."/>
            <person name="Riley R."/>
            <person name="Sun H."/>
            <person name="Grigoriev I.V."/>
            <person name="Van Elsas J.D."/>
            <person name="Nichols N.N."/>
        </authorList>
    </citation>
    <scope>NUCLEOTIDE SEQUENCE [LARGE SCALE GENOMIC DNA]</scope>
    <source>
        <strain evidence="2 3">NRRL 30616</strain>
    </source>
</reference>
<feature type="compositionally biased region" description="Polar residues" evidence="1">
    <location>
        <begin position="192"/>
        <end position="209"/>
    </location>
</feature>
<evidence type="ECO:0000256" key="1">
    <source>
        <dbReference type="SAM" id="MobiDB-lite"/>
    </source>
</evidence>
<dbReference type="AlphaFoldDB" id="A0A1J7IMD3"/>
<evidence type="ECO:0000313" key="2">
    <source>
        <dbReference type="EMBL" id="OIW22289.1"/>
    </source>
</evidence>
<feature type="compositionally biased region" description="Low complexity" evidence="1">
    <location>
        <begin position="1"/>
        <end position="20"/>
    </location>
</feature>
<feature type="compositionally biased region" description="Low complexity" evidence="1">
    <location>
        <begin position="210"/>
        <end position="227"/>
    </location>
</feature>
<gene>
    <name evidence="2" type="ORF">CONLIGDRAFT_650670</name>
</gene>
<dbReference type="EMBL" id="KV875124">
    <property type="protein sequence ID" value="OIW22289.1"/>
    <property type="molecule type" value="Genomic_DNA"/>
</dbReference>